<proteinExistence type="predicted"/>
<dbReference type="AlphaFoldDB" id="A0A0A9DJ15"/>
<sequence length="28" mass="2931">MLARLVTVHAPSLPGSSVQLSRGEPTRA</sequence>
<name>A0A0A9DJ15_ARUDO</name>
<organism evidence="1">
    <name type="scientific">Arundo donax</name>
    <name type="common">Giant reed</name>
    <name type="synonym">Donax arundinaceus</name>
    <dbReference type="NCBI Taxonomy" id="35708"/>
    <lineage>
        <taxon>Eukaryota</taxon>
        <taxon>Viridiplantae</taxon>
        <taxon>Streptophyta</taxon>
        <taxon>Embryophyta</taxon>
        <taxon>Tracheophyta</taxon>
        <taxon>Spermatophyta</taxon>
        <taxon>Magnoliopsida</taxon>
        <taxon>Liliopsida</taxon>
        <taxon>Poales</taxon>
        <taxon>Poaceae</taxon>
        <taxon>PACMAD clade</taxon>
        <taxon>Arundinoideae</taxon>
        <taxon>Arundineae</taxon>
        <taxon>Arundo</taxon>
    </lineage>
</organism>
<evidence type="ECO:0000313" key="1">
    <source>
        <dbReference type="EMBL" id="JAD85615.1"/>
    </source>
</evidence>
<reference evidence="1" key="1">
    <citation type="submission" date="2014-09" db="EMBL/GenBank/DDBJ databases">
        <authorList>
            <person name="Magalhaes I.L.F."/>
            <person name="Oliveira U."/>
            <person name="Santos F.R."/>
            <person name="Vidigal T.H.D.A."/>
            <person name="Brescovit A.D."/>
            <person name="Santos A.J."/>
        </authorList>
    </citation>
    <scope>NUCLEOTIDE SEQUENCE</scope>
    <source>
        <tissue evidence="1">Shoot tissue taken approximately 20 cm above the soil surface</tissue>
    </source>
</reference>
<reference evidence="1" key="2">
    <citation type="journal article" date="2015" name="Data Brief">
        <title>Shoot transcriptome of the giant reed, Arundo donax.</title>
        <authorList>
            <person name="Barrero R.A."/>
            <person name="Guerrero F.D."/>
            <person name="Moolhuijzen P."/>
            <person name="Goolsby J.A."/>
            <person name="Tidwell J."/>
            <person name="Bellgard S.E."/>
            <person name="Bellgard M.I."/>
        </authorList>
    </citation>
    <scope>NUCLEOTIDE SEQUENCE</scope>
    <source>
        <tissue evidence="1">Shoot tissue taken approximately 20 cm above the soil surface</tissue>
    </source>
</reference>
<dbReference type="EMBL" id="GBRH01212280">
    <property type="protein sequence ID" value="JAD85615.1"/>
    <property type="molecule type" value="Transcribed_RNA"/>
</dbReference>
<accession>A0A0A9DJ15</accession>
<protein>
    <submittedName>
        <fullName evidence="1">Uncharacterized protein</fullName>
    </submittedName>
</protein>